<organism evidence="2 3">
    <name type="scientific">Saguinus oedipus</name>
    <name type="common">Cotton-top tamarin</name>
    <name type="synonym">Oedipomidas oedipus</name>
    <dbReference type="NCBI Taxonomy" id="9490"/>
    <lineage>
        <taxon>Eukaryota</taxon>
        <taxon>Metazoa</taxon>
        <taxon>Chordata</taxon>
        <taxon>Craniata</taxon>
        <taxon>Vertebrata</taxon>
        <taxon>Euteleostomi</taxon>
        <taxon>Mammalia</taxon>
        <taxon>Eutheria</taxon>
        <taxon>Euarchontoglires</taxon>
        <taxon>Primates</taxon>
        <taxon>Haplorrhini</taxon>
        <taxon>Platyrrhini</taxon>
        <taxon>Cebidae</taxon>
        <taxon>Callitrichinae</taxon>
        <taxon>Saguinus</taxon>
    </lineage>
</organism>
<comment type="caution">
    <text evidence="2">The sequence shown here is derived from an EMBL/GenBank/DDBJ whole genome shotgun (WGS) entry which is preliminary data.</text>
</comment>
<protein>
    <submittedName>
        <fullName evidence="2">Uncharacterized protein</fullName>
    </submittedName>
</protein>
<sequence length="106" mass="12032">MATAAEPTDCSQRPRSAGQGRRWWGRTPRALRPQTYGQRRQKPRPRAAGSRDVDCRYRELRQRGATGQRRHFVTAGRAVRASLLMVAANTTSEDADRWCSAHPTLR</sequence>
<accession>A0ABQ9TRZ6</accession>
<name>A0ABQ9TRZ6_SAGOE</name>
<evidence type="ECO:0000313" key="3">
    <source>
        <dbReference type="Proteomes" id="UP001266305"/>
    </source>
</evidence>
<evidence type="ECO:0000256" key="1">
    <source>
        <dbReference type="SAM" id="MobiDB-lite"/>
    </source>
</evidence>
<dbReference type="EMBL" id="JASSZA010000019">
    <property type="protein sequence ID" value="KAK2087560.1"/>
    <property type="molecule type" value="Genomic_DNA"/>
</dbReference>
<evidence type="ECO:0000313" key="2">
    <source>
        <dbReference type="EMBL" id="KAK2087560.1"/>
    </source>
</evidence>
<proteinExistence type="predicted"/>
<gene>
    <name evidence="2" type="ORF">P7K49_033467</name>
</gene>
<dbReference type="Proteomes" id="UP001266305">
    <property type="component" value="Unassembled WGS sequence"/>
</dbReference>
<feature type="region of interest" description="Disordered" evidence="1">
    <location>
        <begin position="1"/>
        <end position="53"/>
    </location>
</feature>
<reference evidence="2 3" key="1">
    <citation type="submission" date="2023-05" db="EMBL/GenBank/DDBJ databases">
        <title>B98-5 Cell Line De Novo Hybrid Assembly: An Optical Mapping Approach.</title>
        <authorList>
            <person name="Kananen K."/>
            <person name="Auerbach J.A."/>
            <person name="Kautto E."/>
            <person name="Blachly J.S."/>
        </authorList>
    </citation>
    <scope>NUCLEOTIDE SEQUENCE [LARGE SCALE GENOMIC DNA]</scope>
    <source>
        <strain evidence="2">B95-8</strain>
        <tissue evidence="2">Cell line</tissue>
    </source>
</reference>
<keyword evidence="3" id="KW-1185">Reference proteome</keyword>